<proteinExistence type="predicted"/>
<dbReference type="PANTHER" id="PTHR42085:SF1">
    <property type="entry name" value="F-BOX DOMAIN-CONTAINING PROTEIN"/>
    <property type="match status" value="1"/>
</dbReference>
<reference evidence="1" key="1">
    <citation type="submission" date="2021-02" db="EMBL/GenBank/DDBJ databases">
        <authorList>
            <person name="Syme A R."/>
            <person name="Syme A R."/>
            <person name="Moolhuijzen P."/>
        </authorList>
    </citation>
    <scope>NUCLEOTIDE SEQUENCE</scope>
    <source>
        <strain evidence="1">W1-1</strain>
    </source>
</reference>
<evidence type="ECO:0000313" key="2">
    <source>
        <dbReference type="Proteomes" id="UP000472372"/>
    </source>
</evidence>
<dbReference type="EMBL" id="HG992977">
    <property type="protein sequence ID" value="CAE6997167.1"/>
    <property type="molecule type" value="Genomic_DNA"/>
</dbReference>
<dbReference type="AlphaFoldDB" id="A0A6S6V8T6"/>
<protein>
    <submittedName>
        <fullName evidence="1">Uncharacterized protein</fullName>
    </submittedName>
</protein>
<organism evidence="1 2">
    <name type="scientific">Pyrenophora teres f. teres</name>
    <dbReference type="NCBI Taxonomy" id="97479"/>
    <lineage>
        <taxon>Eukaryota</taxon>
        <taxon>Fungi</taxon>
        <taxon>Dikarya</taxon>
        <taxon>Ascomycota</taxon>
        <taxon>Pezizomycotina</taxon>
        <taxon>Dothideomycetes</taxon>
        <taxon>Pleosporomycetidae</taxon>
        <taxon>Pleosporales</taxon>
        <taxon>Pleosporineae</taxon>
        <taxon>Pleosporaceae</taxon>
        <taxon>Pyrenophora</taxon>
    </lineage>
</organism>
<evidence type="ECO:0000313" key="1">
    <source>
        <dbReference type="EMBL" id="CAE6997167.1"/>
    </source>
</evidence>
<dbReference type="Proteomes" id="UP000472372">
    <property type="component" value="Chromosome 1"/>
</dbReference>
<dbReference type="InterPro" id="IPR038883">
    <property type="entry name" value="AN11006-like"/>
</dbReference>
<dbReference type="PANTHER" id="PTHR42085">
    <property type="entry name" value="F-BOX DOMAIN-CONTAINING PROTEIN"/>
    <property type="match status" value="1"/>
</dbReference>
<name>A0A6S6V8T6_9PLEO</name>
<gene>
    <name evidence="1" type="ORF">PTTW11_00480</name>
</gene>
<accession>A0A6S6V8T6</accession>
<sequence length="286" mass="32036">MLELKPSAINQAWQPLPPNIHLRDRVSPYGPKSRFLELPSEIRNQIYTYIFTLTDGVRVSSNLKLCLVNPQPGATESGRTTLVEANALKYTCHQLHFETKVLLLKYTTSFIFKPSPGDEDALKAFLAFTPALKSETPIRRTIHMYLDHHYPASDPYRCPLGALVGLIVTGDFNDLAFFCQQNPSLTVLLHYPVPLLCLMGLRPVLLRLRSTVHILRNCPMATALGSLGWQVPRTRMRMPLNVRVMLDWEFGEGGACVSCGNPGVPWSEFQGAAENAALVEWYKDGV</sequence>